<dbReference type="EMBL" id="CAJOBB010025451">
    <property type="protein sequence ID" value="CAF4408619.1"/>
    <property type="molecule type" value="Genomic_DNA"/>
</dbReference>
<evidence type="ECO:0000313" key="1">
    <source>
        <dbReference type="EMBL" id="CAF4408619.1"/>
    </source>
</evidence>
<proteinExistence type="predicted"/>
<comment type="caution">
    <text evidence="1">The sequence shown here is derived from an EMBL/GenBank/DDBJ whole genome shotgun (WGS) entry which is preliminary data.</text>
</comment>
<accession>A0A820PUW0</accession>
<name>A0A820PUW0_9BILA</name>
<gene>
    <name evidence="1" type="ORF">KXQ929_LOCUS51451</name>
</gene>
<dbReference type="Proteomes" id="UP000663868">
    <property type="component" value="Unassembled WGS sequence"/>
</dbReference>
<feature type="non-terminal residue" evidence="1">
    <location>
        <position position="1"/>
    </location>
</feature>
<sequence length="84" mass="10103">NDIVDVVRIRQQIFCSLCNSMRGTFLLYCKHILDNNHREKVKKLYDEKCFTPTIYEQAIHLAFHNNVCNQKRIFFIARVRLTRT</sequence>
<protein>
    <submittedName>
        <fullName evidence="1">Uncharacterized protein</fullName>
    </submittedName>
</protein>
<organism evidence="1 2">
    <name type="scientific">Adineta steineri</name>
    <dbReference type="NCBI Taxonomy" id="433720"/>
    <lineage>
        <taxon>Eukaryota</taxon>
        <taxon>Metazoa</taxon>
        <taxon>Spiralia</taxon>
        <taxon>Gnathifera</taxon>
        <taxon>Rotifera</taxon>
        <taxon>Eurotatoria</taxon>
        <taxon>Bdelloidea</taxon>
        <taxon>Adinetida</taxon>
        <taxon>Adinetidae</taxon>
        <taxon>Adineta</taxon>
    </lineage>
</organism>
<reference evidence="1" key="1">
    <citation type="submission" date="2021-02" db="EMBL/GenBank/DDBJ databases">
        <authorList>
            <person name="Nowell W R."/>
        </authorList>
    </citation>
    <scope>NUCLEOTIDE SEQUENCE</scope>
</reference>
<evidence type="ECO:0000313" key="2">
    <source>
        <dbReference type="Proteomes" id="UP000663868"/>
    </source>
</evidence>
<dbReference type="AlphaFoldDB" id="A0A820PUW0"/>